<feature type="domain" description="RING-type" evidence="7">
    <location>
        <begin position="382"/>
        <end position="429"/>
    </location>
</feature>
<reference evidence="8 9" key="1">
    <citation type="submission" date="2024-10" db="EMBL/GenBank/DDBJ databases">
        <title>Updated reference genomes for cyclostephanoid diatoms.</title>
        <authorList>
            <person name="Roberts W.R."/>
            <person name="Alverson A.J."/>
        </authorList>
    </citation>
    <scope>NUCLEOTIDE SEQUENCE [LARGE SCALE GENOMIC DNA]</scope>
    <source>
        <strain evidence="8 9">AJA010-31</strain>
    </source>
</reference>
<keyword evidence="6" id="KW-1133">Transmembrane helix</keyword>
<feature type="region of interest" description="Disordered" evidence="5">
    <location>
        <begin position="344"/>
        <end position="371"/>
    </location>
</feature>
<dbReference type="InterPro" id="IPR013083">
    <property type="entry name" value="Znf_RING/FYVE/PHD"/>
</dbReference>
<evidence type="ECO:0000256" key="5">
    <source>
        <dbReference type="SAM" id="MobiDB-lite"/>
    </source>
</evidence>
<evidence type="ECO:0000313" key="8">
    <source>
        <dbReference type="EMBL" id="KAL3780642.1"/>
    </source>
</evidence>
<dbReference type="PANTHER" id="PTHR45798:SF97">
    <property type="entry name" value="ALCOHOL-SENSITIVE RING FINGER PROTEIN 1"/>
    <property type="match status" value="1"/>
</dbReference>
<evidence type="ECO:0000256" key="6">
    <source>
        <dbReference type="SAM" id="Phobius"/>
    </source>
</evidence>
<dbReference type="Proteomes" id="UP001530400">
    <property type="component" value="Unassembled WGS sequence"/>
</dbReference>
<keyword evidence="3" id="KW-0862">Zinc</keyword>
<protein>
    <recommendedName>
        <fullName evidence="7">RING-type domain-containing protein</fullName>
    </recommendedName>
</protein>
<dbReference type="InterPro" id="IPR052788">
    <property type="entry name" value="RING-type_E3_ligase_ATL"/>
</dbReference>
<keyword evidence="9" id="KW-1185">Reference proteome</keyword>
<organism evidence="8 9">
    <name type="scientific">Cyclotella atomus</name>
    <dbReference type="NCBI Taxonomy" id="382360"/>
    <lineage>
        <taxon>Eukaryota</taxon>
        <taxon>Sar</taxon>
        <taxon>Stramenopiles</taxon>
        <taxon>Ochrophyta</taxon>
        <taxon>Bacillariophyta</taxon>
        <taxon>Coscinodiscophyceae</taxon>
        <taxon>Thalassiosirophycidae</taxon>
        <taxon>Stephanodiscales</taxon>
        <taxon>Stephanodiscaceae</taxon>
        <taxon>Cyclotella</taxon>
    </lineage>
</organism>
<dbReference type="InterPro" id="IPR001841">
    <property type="entry name" value="Znf_RING"/>
</dbReference>
<sequence length="479" mass="53829">MANLRHLNLFSNTTTTTTNAQSDLVPYDHYNEPWEAPWDTKAAILLGQGIFITIMVAAVLCACGRKHARRMSLLRLQELTTIRIETSSSRDGANEGVVNETTSQDNRERSRLQRIRHTLFSPLRYIDAIVNSWSASPSTDFEYYDRILARMEREKEARREGAEERTKRLMNAFLKGQCVLEIEDKHFIPPCSTKDIESDDDLDDSISNVIDSEIDIENGLKAQIDNVYTAFNEKLKGMVVAAEGDDENNSTIIGHISDRELTADNVENSQDDELERSVEENCCNESDGDENKQTDDSVTFTNSKDADIKGGASTTNRTRQLSGSVSFDSSTPSYLYLNISQNRTRANSTGSTPTIKTSMATSSSEPSLPSTANTQRAILNQCAICLCDYTKGDTVVLSSNKSCPHAFHQECIVEWLVKMQEGTPCPCCRQTFIELENNQESIRRTRRREMSEEELGALRRHLQLGLQRGRAFNASVIRF</sequence>
<dbReference type="PANTHER" id="PTHR45798">
    <property type="entry name" value="RING-H2 FINGER PROTEIN ATL61-RELATED-RELATED"/>
    <property type="match status" value="1"/>
</dbReference>
<evidence type="ECO:0000256" key="3">
    <source>
        <dbReference type="ARBA" id="ARBA00022833"/>
    </source>
</evidence>
<name>A0ABD3NY12_9STRA</name>
<keyword evidence="6" id="KW-0472">Membrane</keyword>
<proteinExistence type="predicted"/>
<dbReference type="EMBL" id="JALLPJ020000881">
    <property type="protein sequence ID" value="KAL3780642.1"/>
    <property type="molecule type" value="Genomic_DNA"/>
</dbReference>
<evidence type="ECO:0000259" key="7">
    <source>
        <dbReference type="PROSITE" id="PS50089"/>
    </source>
</evidence>
<evidence type="ECO:0000256" key="2">
    <source>
        <dbReference type="ARBA" id="ARBA00022771"/>
    </source>
</evidence>
<dbReference type="GO" id="GO:0008270">
    <property type="term" value="F:zinc ion binding"/>
    <property type="evidence" value="ECO:0007669"/>
    <property type="project" value="UniProtKB-KW"/>
</dbReference>
<comment type="caution">
    <text evidence="8">The sequence shown here is derived from an EMBL/GenBank/DDBJ whole genome shotgun (WGS) entry which is preliminary data.</text>
</comment>
<keyword evidence="6" id="KW-0812">Transmembrane</keyword>
<dbReference type="Gene3D" id="3.30.40.10">
    <property type="entry name" value="Zinc/RING finger domain, C3HC4 (zinc finger)"/>
    <property type="match status" value="1"/>
</dbReference>
<keyword evidence="1" id="KW-0479">Metal-binding</keyword>
<dbReference type="AlphaFoldDB" id="A0ABD3NY12"/>
<gene>
    <name evidence="8" type="ORF">ACHAWO_001480</name>
</gene>
<feature type="transmembrane region" description="Helical" evidence="6">
    <location>
        <begin position="42"/>
        <end position="63"/>
    </location>
</feature>
<keyword evidence="2 4" id="KW-0863">Zinc-finger</keyword>
<dbReference type="SUPFAM" id="SSF57850">
    <property type="entry name" value="RING/U-box"/>
    <property type="match status" value="1"/>
</dbReference>
<dbReference type="Pfam" id="PF13639">
    <property type="entry name" value="zf-RING_2"/>
    <property type="match status" value="1"/>
</dbReference>
<evidence type="ECO:0000256" key="4">
    <source>
        <dbReference type="PROSITE-ProRule" id="PRU00175"/>
    </source>
</evidence>
<dbReference type="PROSITE" id="PS50089">
    <property type="entry name" value="ZF_RING_2"/>
    <property type="match status" value="1"/>
</dbReference>
<feature type="region of interest" description="Disordered" evidence="5">
    <location>
        <begin position="90"/>
        <end position="110"/>
    </location>
</feature>
<evidence type="ECO:0000256" key="1">
    <source>
        <dbReference type="ARBA" id="ARBA00022723"/>
    </source>
</evidence>
<evidence type="ECO:0000313" key="9">
    <source>
        <dbReference type="Proteomes" id="UP001530400"/>
    </source>
</evidence>
<accession>A0ABD3NY12</accession>
<feature type="region of interest" description="Disordered" evidence="5">
    <location>
        <begin position="262"/>
        <end position="328"/>
    </location>
</feature>
<feature type="compositionally biased region" description="Polar residues" evidence="5">
    <location>
        <begin position="312"/>
        <end position="328"/>
    </location>
</feature>